<gene>
    <name evidence="2" type="ORF">A3K52_03910</name>
</gene>
<evidence type="ECO:0000313" key="2">
    <source>
        <dbReference type="EMBL" id="OGK73896.1"/>
    </source>
</evidence>
<sequence>MYKQQKICIDKKFLQVVLFFILSSTFLIILSALLQNTNLNISKKAAEIPPQISSIQMKGEILEDRIIQNPSQLGGIQNKMDPKQKIVYETIPVMFGVSKQVIVNHCDEYINKNSERYTDWTSPEIKPCKFIEKMIQRDFQQLQNDFKDTGKTFVFAGIDKTWDQTVDQKLDCNHNKAGGSQYVPYNDCFHSDKSIYVTILYAKNAKNSGGEALPWRHTIRYVAPGKFIDGKDHWELQDFHWQPTYVLTHEIGHLFGQYHVPWIFMDSNEVVPISYPLFYQGDLDHDTFGYNKSLVMTITQRGSLKKNSEIIAESIPNTVEIMFSGLQSGPYTVKQYKVSPSGWGISKIEKENFTESNYHESSAILPLTRTEIYQSPLLFFEITQNNKKNYYWFSIMDAHFLFWENQTEIAQKILLPIKTSDNAIHIIPNSNLKYRTVELLFTQKTSEDVYYLVDRWHLDGIPDSTLININTNVPDSVFIFLRTYVGHTTLSNWISAKPQGDVLNYGTVKNCTGLIQKGKYNQDMCEFTKTGNTTFEIDY</sequence>
<feature type="transmembrane region" description="Helical" evidence="1">
    <location>
        <begin position="12"/>
        <end position="34"/>
    </location>
</feature>
<dbReference type="Proteomes" id="UP000177050">
    <property type="component" value="Unassembled WGS sequence"/>
</dbReference>
<reference evidence="2 3" key="1">
    <citation type="journal article" date="2016" name="Nat. Commun.">
        <title>Thousands of microbial genomes shed light on interconnected biogeochemical processes in an aquifer system.</title>
        <authorList>
            <person name="Anantharaman K."/>
            <person name="Brown C.T."/>
            <person name="Hug L.A."/>
            <person name="Sharon I."/>
            <person name="Castelle C.J."/>
            <person name="Probst A.J."/>
            <person name="Thomas B.C."/>
            <person name="Singh A."/>
            <person name="Wilkins M.J."/>
            <person name="Karaoz U."/>
            <person name="Brodie E.L."/>
            <person name="Williams K.H."/>
            <person name="Hubbard S.S."/>
            <person name="Banfield J.F."/>
        </authorList>
    </citation>
    <scope>NUCLEOTIDE SEQUENCE [LARGE SCALE GENOMIC DNA]</scope>
</reference>
<comment type="caution">
    <text evidence="2">The sequence shown here is derived from an EMBL/GenBank/DDBJ whole genome shotgun (WGS) entry which is preliminary data.</text>
</comment>
<proteinExistence type="predicted"/>
<protein>
    <submittedName>
        <fullName evidence="2">Uncharacterized protein</fullName>
    </submittedName>
</protein>
<accession>A0A1F7L1F1</accession>
<keyword evidence="1" id="KW-0812">Transmembrane</keyword>
<evidence type="ECO:0000313" key="3">
    <source>
        <dbReference type="Proteomes" id="UP000177050"/>
    </source>
</evidence>
<keyword evidence="1" id="KW-1133">Transmembrane helix</keyword>
<evidence type="ECO:0000256" key="1">
    <source>
        <dbReference type="SAM" id="Phobius"/>
    </source>
</evidence>
<dbReference type="EMBL" id="MGBR01000001">
    <property type="protein sequence ID" value="OGK73896.1"/>
    <property type="molecule type" value="Genomic_DNA"/>
</dbReference>
<organism evidence="2 3">
    <name type="scientific">Candidatus Roizmanbacteria bacterium RIFOXYD1_FULL_38_12</name>
    <dbReference type="NCBI Taxonomy" id="1802093"/>
    <lineage>
        <taxon>Bacteria</taxon>
        <taxon>Candidatus Roizmaniibacteriota</taxon>
    </lineage>
</organism>
<dbReference type="AlphaFoldDB" id="A0A1F7L1F1"/>
<keyword evidence="1" id="KW-0472">Membrane</keyword>
<name>A0A1F7L1F1_9BACT</name>